<evidence type="ECO:0000256" key="2">
    <source>
        <dbReference type="ARBA" id="ARBA00038160"/>
    </source>
</evidence>
<dbReference type="eggNOG" id="KOG2771">
    <property type="taxonomic scope" value="Eukaryota"/>
</dbReference>
<dbReference type="PROSITE" id="PS50280">
    <property type="entry name" value="SET"/>
    <property type="match status" value="1"/>
</dbReference>
<evidence type="ECO:0000313" key="7">
    <source>
        <dbReference type="Proteomes" id="UP000054988"/>
    </source>
</evidence>
<dbReference type="InterPro" id="IPR046341">
    <property type="entry name" value="SET_dom_sf"/>
</dbReference>
<dbReference type="SUPFAM" id="SSF82199">
    <property type="entry name" value="SET domain"/>
    <property type="match status" value="1"/>
</dbReference>
<organism evidence="6 7">
    <name type="scientific">Moniliophthora roreri</name>
    <name type="common">Frosty pod rot fungus</name>
    <name type="synonym">Monilia roreri</name>
    <dbReference type="NCBI Taxonomy" id="221103"/>
    <lineage>
        <taxon>Eukaryota</taxon>
        <taxon>Fungi</taxon>
        <taxon>Dikarya</taxon>
        <taxon>Basidiomycota</taxon>
        <taxon>Agaricomycotina</taxon>
        <taxon>Agaricomycetes</taxon>
        <taxon>Agaricomycetidae</taxon>
        <taxon>Agaricales</taxon>
        <taxon>Marasmiineae</taxon>
        <taxon>Marasmiaceae</taxon>
        <taxon>Moniliophthora</taxon>
    </lineage>
</organism>
<dbReference type="InterPro" id="IPR002125">
    <property type="entry name" value="CMP_dCMP_dom"/>
</dbReference>
<evidence type="ECO:0000313" key="6">
    <source>
        <dbReference type="EMBL" id="KTB27987.1"/>
    </source>
</evidence>
<dbReference type="InterPro" id="IPR001214">
    <property type="entry name" value="SET_dom"/>
</dbReference>
<dbReference type="SMART" id="SM00317">
    <property type="entry name" value="SET"/>
    <property type="match status" value="1"/>
</dbReference>
<reference evidence="6 7" key="1">
    <citation type="submission" date="2015-12" db="EMBL/GenBank/DDBJ databases">
        <title>Draft genome sequence of Moniliophthora roreri, the causal agent of frosty pod rot of cacao.</title>
        <authorList>
            <person name="Aime M.C."/>
            <person name="Diaz-Valderrama J.R."/>
            <person name="Kijpornyongpan T."/>
            <person name="Phillips-Mora W."/>
        </authorList>
    </citation>
    <scope>NUCLEOTIDE SEQUENCE [LARGE SCALE GENOMIC DNA]</scope>
    <source>
        <strain evidence="6 7">MCA 2952</strain>
    </source>
</reference>
<dbReference type="PANTHER" id="PTHR11079:SF156">
    <property type="entry name" value="INACTIVE TRNA-SPECIFIC ADENOSINE DEAMINASE-LIKE PROTEIN 3-RELATED"/>
    <property type="match status" value="1"/>
</dbReference>
<dbReference type="AlphaFoldDB" id="A0A0W0EV85"/>
<evidence type="ECO:0000259" key="4">
    <source>
        <dbReference type="PROSITE" id="PS50280"/>
    </source>
</evidence>
<dbReference type="EMBL" id="LATX01002510">
    <property type="protein sequence ID" value="KTB27987.1"/>
    <property type="molecule type" value="Genomic_DNA"/>
</dbReference>
<dbReference type="GO" id="GO:0005737">
    <property type="term" value="C:cytoplasm"/>
    <property type="evidence" value="ECO:0007669"/>
    <property type="project" value="TreeGrafter"/>
</dbReference>
<dbReference type="InterPro" id="IPR016193">
    <property type="entry name" value="Cytidine_deaminase-like"/>
</dbReference>
<evidence type="ECO:0000256" key="3">
    <source>
        <dbReference type="SAM" id="MobiDB-lite"/>
    </source>
</evidence>
<dbReference type="GO" id="GO:0005634">
    <property type="term" value="C:nucleus"/>
    <property type="evidence" value="ECO:0007669"/>
    <property type="project" value="TreeGrafter"/>
</dbReference>
<dbReference type="GO" id="GO:0008033">
    <property type="term" value="P:tRNA processing"/>
    <property type="evidence" value="ECO:0007669"/>
    <property type="project" value="UniProtKB-KW"/>
</dbReference>
<keyword evidence="1" id="KW-0819">tRNA processing</keyword>
<comment type="similarity">
    <text evidence="2">Belongs to the cytidine and deoxycytidylate deaminase family. ADAT3 subfamily.</text>
</comment>
<dbReference type="PROSITE" id="PS51747">
    <property type="entry name" value="CYT_DCMP_DEAMINASES_2"/>
    <property type="match status" value="1"/>
</dbReference>
<evidence type="ECO:0000256" key="1">
    <source>
        <dbReference type="ARBA" id="ARBA00022694"/>
    </source>
</evidence>
<dbReference type="Gene3D" id="3.40.140.10">
    <property type="entry name" value="Cytidine Deaminase, domain 2"/>
    <property type="match status" value="1"/>
</dbReference>
<feature type="region of interest" description="Disordered" evidence="3">
    <location>
        <begin position="374"/>
        <end position="396"/>
    </location>
</feature>
<accession>A0A0W0EV85</accession>
<dbReference type="PANTHER" id="PTHR11079">
    <property type="entry name" value="CYTOSINE DEAMINASE FAMILY MEMBER"/>
    <property type="match status" value="1"/>
</dbReference>
<dbReference type="GO" id="GO:0052717">
    <property type="term" value="F:tRNA-specific adenosine-34 deaminase activity"/>
    <property type="evidence" value="ECO:0007669"/>
    <property type="project" value="TreeGrafter"/>
</dbReference>
<dbReference type="Pfam" id="PF00383">
    <property type="entry name" value="dCMP_cyt_deam_1"/>
    <property type="match status" value="1"/>
</dbReference>
<gene>
    <name evidence="6" type="ORF">WG66_19492</name>
</gene>
<feature type="domain" description="SET" evidence="4">
    <location>
        <begin position="18"/>
        <end position="124"/>
    </location>
</feature>
<dbReference type="Pfam" id="PF00856">
    <property type="entry name" value="SET"/>
    <property type="match status" value="1"/>
</dbReference>
<proteinExistence type="inferred from homology"/>
<feature type="compositionally biased region" description="Basic and acidic residues" evidence="3">
    <location>
        <begin position="374"/>
        <end position="385"/>
    </location>
</feature>
<dbReference type="CDD" id="cd10540">
    <property type="entry name" value="SET_SpSet7-like"/>
    <property type="match status" value="1"/>
</dbReference>
<feature type="domain" description="CMP/dCMP-type deaminase" evidence="5">
    <location>
        <begin position="307"/>
        <end position="445"/>
    </location>
</feature>
<dbReference type="CDD" id="cd01285">
    <property type="entry name" value="nucleoside_deaminase"/>
    <property type="match status" value="1"/>
</dbReference>
<dbReference type="SUPFAM" id="SSF53927">
    <property type="entry name" value="Cytidine deaminase-like"/>
    <property type="match status" value="1"/>
</dbReference>
<dbReference type="Gene3D" id="2.170.270.10">
    <property type="entry name" value="SET domain"/>
    <property type="match status" value="1"/>
</dbReference>
<sequence>MSSALSISAPEHLNSTGCRIQISQGRGRGVYASRPIPKSTIIEISPVLFFSKEEYEEHGKYTVLDHYTLEWKDGRMALALGLGSLFNHSSSPNVSSTLDATTDSIRYETVRDIQQDEELFIFYGHKLWFEPVDVPQNAISEIDSGVDDGWGGLSGMHDDQQEGNPFLSGGQDAIIDEEQLPFQRVKPPPEEETLESIRTAWIVDLPDTRHINTLLKWLKKVGLDDPDLGHLKRIRKQDNRTSLLLTTSPICPNLPEELNLPETYQVPVPISPALTLTSLSFKATFWPTYYTPRRKGESEDWTRGKCGWAWEAMRTVISEAVKASVTGELPIAAHVPVPYGSPGKAYSGHDTRNSACHPLRHAVLNLVRQLADDHSSQRVATEPEPKSVNGDGNAPRNGTNYLLTSRTIFLTHEPCIMCSMALLHSRVKEVFYLFPMEKTGGCGGLACLPTLPGVNHRFEICRWTFKHVINSERLALDANTDA</sequence>
<dbReference type="Proteomes" id="UP000054988">
    <property type="component" value="Unassembled WGS sequence"/>
</dbReference>
<comment type="caution">
    <text evidence="6">The sequence shown here is derived from an EMBL/GenBank/DDBJ whole genome shotgun (WGS) entry which is preliminary data.</text>
</comment>
<name>A0A0W0EV85_MONRR</name>
<evidence type="ECO:0000259" key="5">
    <source>
        <dbReference type="PROSITE" id="PS51747"/>
    </source>
</evidence>
<evidence type="ECO:0008006" key="8">
    <source>
        <dbReference type="Google" id="ProtNLM"/>
    </source>
</evidence>
<protein>
    <recommendedName>
        <fullName evidence="8">SET domain-containing protein</fullName>
    </recommendedName>
</protein>